<evidence type="ECO:0008006" key="4">
    <source>
        <dbReference type="Google" id="ProtNLM"/>
    </source>
</evidence>
<keyword evidence="1" id="KW-0472">Membrane</keyword>
<dbReference type="EMBL" id="BJXK01000001">
    <property type="protein sequence ID" value="GEM77847.1"/>
    <property type="molecule type" value="Genomic_DNA"/>
</dbReference>
<keyword evidence="3" id="KW-1185">Reference proteome</keyword>
<keyword evidence="1" id="KW-1133">Transmembrane helix</keyword>
<organism evidence="2 3">
    <name type="scientific">Vibrio superstes NBRC 103154</name>
    <dbReference type="NCBI Taxonomy" id="1219062"/>
    <lineage>
        <taxon>Bacteria</taxon>
        <taxon>Pseudomonadati</taxon>
        <taxon>Pseudomonadota</taxon>
        <taxon>Gammaproteobacteria</taxon>
        <taxon>Vibrionales</taxon>
        <taxon>Vibrionaceae</taxon>
        <taxon>Vibrio</taxon>
    </lineage>
</organism>
<protein>
    <recommendedName>
        <fullName evidence="4">MotA/TolQ/ExbB proton channel domain-containing protein</fullName>
    </recommendedName>
</protein>
<evidence type="ECO:0000256" key="1">
    <source>
        <dbReference type="SAM" id="Phobius"/>
    </source>
</evidence>
<dbReference type="AlphaFoldDB" id="A0A511QKY3"/>
<reference evidence="2 3" key="1">
    <citation type="submission" date="2019-07" db="EMBL/GenBank/DDBJ databases">
        <title>Whole genome shotgun sequence of Vibrio superstes NBRC 103154.</title>
        <authorList>
            <person name="Hosoyama A."/>
            <person name="Uohara A."/>
            <person name="Ohji S."/>
            <person name="Ichikawa N."/>
        </authorList>
    </citation>
    <scope>NUCLEOTIDE SEQUENCE [LARGE SCALE GENOMIC DNA]</scope>
    <source>
        <strain evidence="2 3">NBRC 103154</strain>
    </source>
</reference>
<sequence length="757" mass="83776">MGTFVGITLGLGALDGMSKDSSKLVEQAMGLMEGLGTAFLTSIAGMAASFIFMIILSWAIATQAKKRNALLLEIQQSSKLISGNDLLHQLVEHQKESKNDLADFSGLISAIQQLVAKPSALSASEYQEISARNTEIVEGRIDELKSAVSHELQSLQQDEQLLAKTIAQSLSDSLKTEVTQPIAHELSAITTKVSVIDALVEKTVTQEQFEESLSHSVTVPTVHKLEEVITENRQMNEAMFALSSVLENFSESQATPLTEEQLVDALKKELAEPIGIRLSQNNQTTHEVSEGISELSVVMSQLVNSTLTQEQLINAMQAELEQPIRARLDQNNQTAHEISEGISELTEITSLMKGSALTYQQLSKVLQDEVQNPLSSRLDQNNETANEIKLGIEDLSRSRMEEFEHLVEKMGEEVVLPVTSELSETNKIVSRFADVTDELTTQVGESNIEMAKATAELVKFQNDTLGKLDSFAGSLDRSLNEFADNSTKALSEISEEVTGIVKLGNESIEKQTKAFSTIIADSKEMFDEQANTLRTVGDESAKLMSCARQELEAGLGDIDSKVARMSNTVQTELESFRDAYQANLTHYFEEQNRLLDDSLNEQKSGLNQVVENFRGVFEEEYTKRKELLNDLDQQFKQLADAADRVQSMAKAMGLEKATWASEIQLVQQSIGRQVTELGKAFSESSSQFVAVASQIRPEMDDYFKRANKSVEEYFSSFDATSSRIYGRLDRAVDLMSTVIEEAQHEKAELADKKEQVV</sequence>
<evidence type="ECO:0000313" key="2">
    <source>
        <dbReference type="EMBL" id="GEM77847.1"/>
    </source>
</evidence>
<accession>A0A511QKY3</accession>
<dbReference type="Proteomes" id="UP000321113">
    <property type="component" value="Unassembled WGS sequence"/>
</dbReference>
<dbReference type="Gene3D" id="1.20.5.1230">
    <property type="entry name" value="Apolipoprotein A-I"/>
    <property type="match status" value="1"/>
</dbReference>
<gene>
    <name evidence="2" type="ORF">VSU01S_00920</name>
</gene>
<dbReference type="SUPFAM" id="SSF58113">
    <property type="entry name" value="Apolipoprotein A-I"/>
    <property type="match status" value="1"/>
</dbReference>
<name>A0A511QKY3_9VIBR</name>
<evidence type="ECO:0000313" key="3">
    <source>
        <dbReference type="Proteomes" id="UP000321113"/>
    </source>
</evidence>
<feature type="transmembrane region" description="Helical" evidence="1">
    <location>
        <begin position="34"/>
        <end position="61"/>
    </location>
</feature>
<comment type="caution">
    <text evidence="2">The sequence shown here is derived from an EMBL/GenBank/DDBJ whole genome shotgun (WGS) entry which is preliminary data.</text>
</comment>
<proteinExistence type="predicted"/>
<keyword evidence="1" id="KW-0812">Transmembrane</keyword>